<evidence type="ECO:0000313" key="2">
    <source>
        <dbReference type="Proteomes" id="UP001152795"/>
    </source>
</evidence>
<dbReference type="PANTHER" id="PTHR47510:SF3">
    <property type="entry name" value="ENDO_EXONUCLEASE_PHOSPHATASE DOMAIN-CONTAINING PROTEIN"/>
    <property type="match status" value="1"/>
</dbReference>
<dbReference type="Proteomes" id="UP001152795">
    <property type="component" value="Unassembled WGS sequence"/>
</dbReference>
<keyword evidence="2" id="KW-1185">Reference proteome</keyword>
<dbReference type="PANTHER" id="PTHR47510">
    <property type="entry name" value="REVERSE TRANSCRIPTASE DOMAIN-CONTAINING PROTEIN"/>
    <property type="match status" value="1"/>
</dbReference>
<protein>
    <submittedName>
        <fullName evidence="1">Uncharacterized protein</fullName>
    </submittedName>
</protein>
<reference evidence="1" key="1">
    <citation type="submission" date="2020-04" db="EMBL/GenBank/DDBJ databases">
        <authorList>
            <person name="Alioto T."/>
            <person name="Alioto T."/>
            <person name="Gomez Garrido J."/>
        </authorList>
    </citation>
    <scope>NUCLEOTIDE SEQUENCE</scope>
    <source>
        <strain evidence="1">A484AB</strain>
    </source>
</reference>
<evidence type="ECO:0000313" key="1">
    <source>
        <dbReference type="EMBL" id="CAB4020778.1"/>
    </source>
</evidence>
<accession>A0A6S7KK01</accession>
<name>A0A6S7KK01_PARCT</name>
<comment type="caution">
    <text evidence="1">The sequence shown here is derived from an EMBL/GenBank/DDBJ whole genome shotgun (WGS) entry which is preliminary data.</text>
</comment>
<proteinExistence type="predicted"/>
<gene>
    <name evidence="1" type="ORF">PACLA_8A042082</name>
</gene>
<dbReference type="AlphaFoldDB" id="A0A6S7KK01"/>
<organism evidence="1 2">
    <name type="scientific">Paramuricea clavata</name>
    <name type="common">Red gorgonian</name>
    <name type="synonym">Violescent sea-whip</name>
    <dbReference type="NCBI Taxonomy" id="317549"/>
    <lineage>
        <taxon>Eukaryota</taxon>
        <taxon>Metazoa</taxon>
        <taxon>Cnidaria</taxon>
        <taxon>Anthozoa</taxon>
        <taxon>Octocorallia</taxon>
        <taxon>Malacalcyonacea</taxon>
        <taxon>Plexauridae</taxon>
        <taxon>Paramuricea</taxon>
    </lineage>
</organism>
<dbReference type="EMBL" id="CACRXK020011122">
    <property type="protein sequence ID" value="CAB4020778.1"/>
    <property type="molecule type" value="Genomic_DNA"/>
</dbReference>
<sequence>MSQYNPLCVQVEDMIRKTKSSYYENKAKTFRTSDSAKCFKAIYNLSGVSSQHEGLTVNSTCSEAALAEKCQISFTEPWKDLITTSIPQLDEVESLLKNYPPPLPNIRQIKSVLNHLNHSKATGADGFPVRLLKRFSSVIAPIVHDIITASIKQCKYTSHYKHGLVTPVPKAYPPTDVSNDFRQISVLPIGKNPRESTTTTQSK</sequence>